<dbReference type="PANTHER" id="PTHR35789">
    <property type="entry name" value="SPORE GERMINATION PROTEIN B3"/>
    <property type="match status" value="1"/>
</dbReference>
<evidence type="ECO:0000256" key="2">
    <source>
        <dbReference type="ARBA" id="ARBA00007886"/>
    </source>
</evidence>
<dbReference type="GO" id="GO:0009847">
    <property type="term" value="P:spore germination"/>
    <property type="evidence" value="ECO:0007669"/>
    <property type="project" value="InterPro"/>
</dbReference>
<sequence>MRRKMRCCYLLAGLLVSLSITGCYDRSELEGQAFLVTMGIDKQIKGNDVVVAGRIAVPSKLSGSSGGGGGSGGGGAGGDFRTGTPIVSATGKSLHEAFNVMNAGVERKLNLSHLAAILFGERAARQGVLPYMRALVRYREFRRTLFLFVAKGSVGNIFVHDKPVLETSATRVFEDLQESSERTGYAPSVEVHQFMNALEMPNTDPVLPVLSENEQVGKENKKTSGSTDDLRSQNANTEPGKMNRAGGNPIECVGTAIFRADRMQTILDGEQSRYLQLLSGELHRAIVVVHSPIGQPAPVTLMVHNAKPEQVRIALSGERPVIDITQSFEGTLLGDQTDASFVSSRARKQLEKKIEKEISKQEMSLIHKMFVTYDVDPFGFFRYARGLFPTYGAMQQYNWHRQLPRIVTKLHVRVIVRRIGTQLDPPEIPGTR</sequence>
<dbReference type="Gene3D" id="3.30.300.210">
    <property type="entry name" value="Nutrient germinant receptor protein C, domain 3"/>
    <property type="match status" value="1"/>
</dbReference>
<organism evidence="12 13">
    <name type="scientific">Sulfoacidibacillus thermotolerans</name>
    <name type="common">Acidibacillus sulfuroxidans</name>
    <dbReference type="NCBI Taxonomy" id="1765684"/>
    <lineage>
        <taxon>Bacteria</taxon>
        <taxon>Bacillati</taxon>
        <taxon>Bacillota</taxon>
        <taxon>Bacilli</taxon>
        <taxon>Bacillales</taxon>
        <taxon>Alicyclobacillaceae</taxon>
        <taxon>Sulfoacidibacillus</taxon>
    </lineage>
</organism>
<feature type="domain" description="Spore germination protein N-terminal" evidence="11">
    <location>
        <begin position="25"/>
        <end position="211"/>
    </location>
</feature>
<dbReference type="InterPro" id="IPR008844">
    <property type="entry name" value="Spore_GerAC-like"/>
</dbReference>
<evidence type="ECO:0000313" key="12">
    <source>
        <dbReference type="EMBL" id="PWI57724.1"/>
    </source>
</evidence>
<comment type="similarity">
    <text evidence="2">Belongs to the GerABKC lipoprotein family.</text>
</comment>
<keyword evidence="3" id="KW-0309">Germination</keyword>
<keyword evidence="7" id="KW-0449">Lipoprotein</keyword>
<evidence type="ECO:0000256" key="8">
    <source>
        <dbReference type="SAM" id="MobiDB-lite"/>
    </source>
</evidence>
<dbReference type="RefSeq" id="WP_109430470.1">
    <property type="nucleotide sequence ID" value="NZ_MPDK01000009.1"/>
</dbReference>
<dbReference type="NCBIfam" id="TIGR02887">
    <property type="entry name" value="spore_ger_x_C"/>
    <property type="match status" value="1"/>
</dbReference>
<dbReference type="InterPro" id="IPR057336">
    <property type="entry name" value="GerAC_N"/>
</dbReference>
<evidence type="ECO:0000256" key="1">
    <source>
        <dbReference type="ARBA" id="ARBA00004635"/>
    </source>
</evidence>
<proteinExistence type="inferred from homology"/>
<feature type="domain" description="Spore germination GerAC-like C-terminal" evidence="10">
    <location>
        <begin position="254"/>
        <end position="420"/>
    </location>
</feature>
<evidence type="ECO:0000256" key="9">
    <source>
        <dbReference type="SAM" id="SignalP"/>
    </source>
</evidence>
<feature type="compositionally biased region" description="Polar residues" evidence="8">
    <location>
        <begin position="223"/>
        <end position="237"/>
    </location>
</feature>
<evidence type="ECO:0000256" key="3">
    <source>
        <dbReference type="ARBA" id="ARBA00022544"/>
    </source>
</evidence>
<gene>
    <name evidence="12" type="ORF">BM613_06985</name>
</gene>
<reference evidence="12 13" key="1">
    <citation type="submission" date="2016-11" db="EMBL/GenBank/DDBJ databases">
        <title>Comparative genomics of Acidibacillus ferroxidans species.</title>
        <authorList>
            <person name="Oliveira G."/>
            <person name="Nunes G."/>
            <person name="Oliveira R."/>
            <person name="Araujo F."/>
            <person name="Salim A."/>
            <person name="Scholte L."/>
            <person name="Morais D."/>
            <person name="Nancucheo I."/>
            <person name="Johnson D.B."/>
            <person name="Grail B."/>
            <person name="Bittencourt J."/>
            <person name="Valadares R."/>
        </authorList>
    </citation>
    <scope>NUCLEOTIDE SEQUENCE [LARGE SCALE GENOMIC DNA]</scope>
    <source>
        <strain evidence="12 13">Y002</strain>
    </source>
</reference>
<evidence type="ECO:0000256" key="5">
    <source>
        <dbReference type="ARBA" id="ARBA00023136"/>
    </source>
</evidence>
<keyword evidence="13" id="KW-1185">Reference proteome</keyword>
<dbReference type="AlphaFoldDB" id="A0A2U3D8V9"/>
<dbReference type="Pfam" id="PF25198">
    <property type="entry name" value="Spore_GerAC_N"/>
    <property type="match status" value="1"/>
</dbReference>
<dbReference type="GO" id="GO:0016020">
    <property type="term" value="C:membrane"/>
    <property type="evidence" value="ECO:0007669"/>
    <property type="project" value="UniProtKB-SubCell"/>
</dbReference>
<feature type="region of interest" description="Disordered" evidence="8">
    <location>
        <begin position="213"/>
        <end position="247"/>
    </location>
</feature>
<dbReference type="PANTHER" id="PTHR35789:SF1">
    <property type="entry name" value="SPORE GERMINATION PROTEIN B3"/>
    <property type="match status" value="1"/>
</dbReference>
<dbReference type="Pfam" id="PF05504">
    <property type="entry name" value="Spore_GerAC"/>
    <property type="match status" value="1"/>
</dbReference>
<protein>
    <submittedName>
        <fullName evidence="12">Uncharacterized protein</fullName>
    </submittedName>
</protein>
<comment type="subcellular location">
    <subcellularLocation>
        <location evidence="1">Membrane</location>
        <topology evidence="1">Lipid-anchor</topology>
    </subcellularLocation>
</comment>
<dbReference type="InterPro" id="IPR038501">
    <property type="entry name" value="Spore_GerAC_C_sf"/>
</dbReference>
<name>A0A2U3D8V9_SULT2</name>
<accession>A0A2U3D8V9</accession>
<evidence type="ECO:0000259" key="11">
    <source>
        <dbReference type="Pfam" id="PF25198"/>
    </source>
</evidence>
<evidence type="ECO:0000256" key="6">
    <source>
        <dbReference type="ARBA" id="ARBA00023139"/>
    </source>
</evidence>
<keyword evidence="6" id="KW-0564">Palmitate</keyword>
<dbReference type="EMBL" id="MPDK01000009">
    <property type="protein sequence ID" value="PWI57724.1"/>
    <property type="molecule type" value="Genomic_DNA"/>
</dbReference>
<evidence type="ECO:0000259" key="10">
    <source>
        <dbReference type="Pfam" id="PF05504"/>
    </source>
</evidence>
<dbReference type="OrthoDB" id="9816067at2"/>
<feature type="signal peptide" evidence="9">
    <location>
        <begin position="1"/>
        <end position="22"/>
    </location>
</feature>
<dbReference type="PROSITE" id="PS51257">
    <property type="entry name" value="PROKAR_LIPOPROTEIN"/>
    <property type="match status" value="1"/>
</dbReference>
<comment type="caution">
    <text evidence="12">The sequence shown here is derived from an EMBL/GenBank/DDBJ whole genome shotgun (WGS) entry which is preliminary data.</text>
</comment>
<evidence type="ECO:0000313" key="13">
    <source>
        <dbReference type="Proteomes" id="UP000245380"/>
    </source>
</evidence>
<evidence type="ECO:0000256" key="7">
    <source>
        <dbReference type="ARBA" id="ARBA00023288"/>
    </source>
</evidence>
<keyword evidence="5" id="KW-0472">Membrane</keyword>
<keyword evidence="4 9" id="KW-0732">Signal</keyword>
<evidence type="ECO:0000256" key="4">
    <source>
        <dbReference type="ARBA" id="ARBA00022729"/>
    </source>
</evidence>
<dbReference type="InterPro" id="IPR046953">
    <property type="entry name" value="Spore_GerAC-like_C"/>
</dbReference>
<feature type="chain" id="PRO_5039452213" evidence="9">
    <location>
        <begin position="23"/>
        <end position="432"/>
    </location>
</feature>
<dbReference type="Proteomes" id="UP000245380">
    <property type="component" value="Unassembled WGS sequence"/>
</dbReference>